<protein>
    <submittedName>
        <fullName evidence="1">Uncharacterized protein</fullName>
    </submittedName>
</protein>
<dbReference type="Proteomes" id="UP000439314">
    <property type="component" value="Unassembled WGS sequence"/>
</dbReference>
<accession>A0A6N7Q5L5</accession>
<reference evidence="2" key="2">
    <citation type="journal article" date="2020" name="Plant Dis.">
        <title>A Grain Rot of Rice in Iran Caused by a Xanthomonas Strain Closely Related to X. sacchari.</title>
        <authorList>
            <person name="Mirghasempour S.A."/>
            <person name="Huang S."/>
            <person name="Studholme D.J."/>
            <person name="Brady C.L."/>
        </authorList>
    </citation>
    <scope>NUCLEOTIDE SEQUENCE</scope>
    <source>
        <strain evidence="2">SAM114</strain>
    </source>
</reference>
<evidence type="ECO:0000313" key="1">
    <source>
        <dbReference type="EMBL" id="MRG99209.1"/>
    </source>
</evidence>
<name>A0A6N7Q5L5_9XANT</name>
<dbReference type="RefSeq" id="WP_153750584.1">
    <property type="nucleotide sequence ID" value="NZ_WJPM01000002.1"/>
</dbReference>
<evidence type="ECO:0000313" key="3">
    <source>
        <dbReference type="Proteomes" id="UP000437931"/>
    </source>
</evidence>
<dbReference type="EMBL" id="WJPM01000002">
    <property type="protein sequence ID" value="MRH73541.1"/>
    <property type="molecule type" value="Genomic_DNA"/>
</dbReference>
<organism evidence="1 4">
    <name type="scientific">Xanthomonas sontii</name>
    <dbReference type="NCBI Taxonomy" id="2650745"/>
    <lineage>
        <taxon>Bacteria</taxon>
        <taxon>Pseudomonadati</taxon>
        <taxon>Pseudomonadota</taxon>
        <taxon>Gammaproteobacteria</taxon>
        <taxon>Lysobacterales</taxon>
        <taxon>Lysobacteraceae</taxon>
        <taxon>Xanthomonas</taxon>
    </lineage>
</organism>
<evidence type="ECO:0000313" key="2">
    <source>
        <dbReference type="EMBL" id="MRH73541.1"/>
    </source>
</evidence>
<dbReference type="Proteomes" id="UP000437931">
    <property type="component" value="Unassembled WGS sequence"/>
</dbReference>
<dbReference type="EMBL" id="WJPN01000002">
    <property type="protein sequence ID" value="MRG99209.1"/>
    <property type="molecule type" value="Genomic_DNA"/>
</dbReference>
<dbReference type="AlphaFoldDB" id="A0A6N7Q5L5"/>
<reference evidence="3 4" key="1">
    <citation type="submission" date="2019-11" db="EMBL/GenBank/DDBJ databases">
        <title>First report of rice panicle blight caused by Xanthomonas sp. in Iran.</title>
        <authorList>
            <person name="Mirghasempour S.A."/>
            <person name="Huang S."/>
            <person name="Brady C.L."/>
            <person name="Studholme D.J."/>
        </authorList>
    </citation>
    <scope>NUCLEOTIDE SEQUENCE [LARGE SCALE GENOMIC DNA]</scope>
    <source>
        <strain evidence="1 4">ASD011</strain>
        <strain evidence="3">SAM114</strain>
    </source>
</reference>
<gene>
    <name evidence="1" type="ORF">GIY21_02785</name>
    <name evidence="2" type="ORF">GIY22_02775</name>
</gene>
<sequence length="80" mass="9183">MIEKIDLILGKVWLLGDIGQMCGLPIDGLLLGWKDVQNADQLPNCHHPREELQDGAMAEWHRPPFVGRSHFVQKQWEARV</sequence>
<evidence type="ECO:0000313" key="4">
    <source>
        <dbReference type="Proteomes" id="UP000439314"/>
    </source>
</evidence>
<proteinExistence type="predicted"/>
<keyword evidence="3" id="KW-1185">Reference proteome</keyword>
<comment type="caution">
    <text evidence="1">The sequence shown here is derived from an EMBL/GenBank/DDBJ whole genome shotgun (WGS) entry which is preliminary data.</text>
</comment>